<dbReference type="InterPro" id="IPR024909">
    <property type="entry name" value="Cys-tRNA/MSH_ligase"/>
</dbReference>
<keyword evidence="10 13" id="KW-0648">Protein biosynthesis</keyword>
<dbReference type="FunFam" id="3.40.50.620:FF:000068">
    <property type="entry name" value="Cysteine--tRNA ligase"/>
    <property type="match status" value="1"/>
</dbReference>
<dbReference type="PRINTS" id="PR00983">
    <property type="entry name" value="TRNASYNTHCYS"/>
</dbReference>
<evidence type="ECO:0000256" key="9">
    <source>
        <dbReference type="ARBA" id="ARBA00022840"/>
    </source>
</evidence>
<dbReference type="EMBL" id="JANWOI010000002">
    <property type="protein sequence ID" value="MDA5193633.1"/>
    <property type="molecule type" value="Genomic_DNA"/>
</dbReference>
<comment type="caution">
    <text evidence="15">The sequence shown here is derived from an EMBL/GenBank/DDBJ whole genome shotgun (WGS) entry which is preliminary data.</text>
</comment>
<gene>
    <name evidence="13 15" type="primary">cysS</name>
    <name evidence="15" type="ORF">NYP16_06650</name>
</gene>
<dbReference type="InterPro" id="IPR015803">
    <property type="entry name" value="Cys-tRNA-ligase"/>
</dbReference>
<sequence>MILQLYNTLTRDKQLFAPIDPKNVRMYVCGPTVYDYAHVGNARPVVVFDVLYRLLRHIYGESHMTYARNITDIDDKIMARAAETGGEIASITDKYAQAYRDDMGALNALPPTIEPHATGHVPEMIDMVARLIERGHAYAADGHVLFNVPSLASYGKLSNRNRDEMIAGARVEVASYKKDPADFVLWKPSAEDQPGWDSPWGRGRPGWHLECSCMIEKNLGETIDIHGGGIDLVFPHHENEIAQSVGVHGAPLANYWVHNGYLTVNGEKMSKSLGNFFTVHELLEEFPGKGEAIRLTLLSAHYRQPLDFTKDGIRAAVSQLNRWYRLLDGIEAGAVPDSILNALGDDLNTPRAIAELNKLASERDLPGLRAACDFMGLVQLELDVWEGRKQSFSDSLTFTDSVTFVLSNSYVDELVSKRAEAKKSKDFATADKIRADLLGEGIILEDSPQGTTWRRG</sequence>
<feature type="binding site" evidence="13">
    <location>
        <position position="240"/>
    </location>
    <ligand>
        <name>Zn(2+)</name>
        <dbReference type="ChEBI" id="CHEBI:29105"/>
    </ligand>
</feature>
<feature type="binding site" evidence="13">
    <location>
        <position position="236"/>
    </location>
    <ligand>
        <name>Zn(2+)</name>
        <dbReference type="ChEBI" id="CHEBI:29105"/>
    </ligand>
</feature>
<evidence type="ECO:0000256" key="11">
    <source>
        <dbReference type="ARBA" id="ARBA00023146"/>
    </source>
</evidence>
<dbReference type="RefSeq" id="WP_346742489.1">
    <property type="nucleotide sequence ID" value="NZ_JANWOI010000002.1"/>
</dbReference>
<dbReference type="InterPro" id="IPR009080">
    <property type="entry name" value="tRNAsynth_Ia_anticodon-bd"/>
</dbReference>
<comment type="similarity">
    <text evidence="2 13">Belongs to the class-I aminoacyl-tRNA synthetase family.</text>
</comment>
<dbReference type="InterPro" id="IPR014729">
    <property type="entry name" value="Rossmann-like_a/b/a_fold"/>
</dbReference>
<keyword evidence="16" id="KW-1185">Reference proteome</keyword>
<dbReference type="Pfam" id="PF01406">
    <property type="entry name" value="tRNA-synt_1e"/>
    <property type="match status" value="1"/>
</dbReference>
<evidence type="ECO:0000256" key="7">
    <source>
        <dbReference type="ARBA" id="ARBA00022741"/>
    </source>
</evidence>
<feature type="binding site" evidence="13">
    <location>
        <position position="271"/>
    </location>
    <ligand>
        <name>ATP</name>
        <dbReference type="ChEBI" id="CHEBI:30616"/>
    </ligand>
</feature>
<comment type="subunit">
    <text evidence="3 13">Monomer.</text>
</comment>
<dbReference type="NCBIfam" id="TIGR00435">
    <property type="entry name" value="cysS"/>
    <property type="match status" value="1"/>
</dbReference>
<dbReference type="SUPFAM" id="SSF52374">
    <property type="entry name" value="Nucleotidylyl transferase"/>
    <property type="match status" value="1"/>
</dbReference>
<dbReference type="InterPro" id="IPR032678">
    <property type="entry name" value="tRNA-synt_1_cat_dom"/>
</dbReference>
<dbReference type="GO" id="GO:0008270">
    <property type="term" value="F:zinc ion binding"/>
    <property type="evidence" value="ECO:0007669"/>
    <property type="project" value="UniProtKB-UniRule"/>
</dbReference>
<dbReference type="GO" id="GO:0006423">
    <property type="term" value="P:cysteinyl-tRNA aminoacylation"/>
    <property type="evidence" value="ECO:0007669"/>
    <property type="project" value="UniProtKB-UniRule"/>
</dbReference>
<evidence type="ECO:0000259" key="14">
    <source>
        <dbReference type="SMART" id="SM00840"/>
    </source>
</evidence>
<reference evidence="15" key="1">
    <citation type="submission" date="2022-08" db="EMBL/GenBank/DDBJ databases">
        <authorList>
            <person name="Vandamme P."/>
            <person name="Hettiarachchi A."/>
            <person name="Peeters C."/>
            <person name="Cnockaert M."/>
            <person name="Carlier A."/>
        </authorList>
    </citation>
    <scope>NUCLEOTIDE SEQUENCE</scope>
    <source>
        <strain evidence="15">LMG 31809</strain>
    </source>
</reference>
<dbReference type="PANTHER" id="PTHR10890">
    <property type="entry name" value="CYSTEINYL-TRNA SYNTHETASE"/>
    <property type="match status" value="1"/>
</dbReference>
<name>A0A9X3TXM5_9PROT</name>
<keyword evidence="7 13" id="KW-0547">Nucleotide-binding</keyword>
<dbReference type="EC" id="6.1.1.16" evidence="13"/>
<organism evidence="15 16">
    <name type="scientific">Govanella unica</name>
    <dbReference type="NCBI Taxonomy" id="2975056"/>
    <lineage>
        <taxon>Bacteria</taxon>
        <taxon>Pseudomonadati</taxon>
        <taxon>Pseudomonadota</taxon>
        <taxon>Alphaproteobacteria</taxon>
        <taxon>Emcibacterales</taxon>
        <taxon>Govanellaceae</taxon>
        <taxon>Govanella</taxon>
    </lineage>
</organism>
<dbReference type="HAMAP" id="MF_00041">
    <property type="entry name" value="Cys_tRNA_synth"/>
    <property type="match status" value="1"/>
</dbReference>
<dbReference type="InterPro" id="IPR015273">
    <property type="entry name" value="Cys-tRNA-synt_Ia_DALR"/>
</dbReference>
<keyword evidence="8 13" id="KW-0862">Zinc</keyword>
<evidence type="ECO:0000256" key="4">
    <source>
        <dbReference type="ARBA" id="ARBA00022490"/>
    </source>
</evidence>
<feature type="binding site" evidence="13">
    <location>
        <position position="211"/>
    </location>
    <ligand>
        <name>Zn(2+)</name>
        <dbReference type="ChEBI" id="CHEBI:29105"/>
    </ligand>
</feature>
<proteinExistence type="inferred from homology"/>
<dbReference type="SUPFAM" id="SSF47323">
    <property type="entry name" value="Anticodon-binding domain of a subclass of class I aminoacyl-tRNA synthetases"/>
    <property type="match status" value="1"/>
</dbReference>
<evidence type="ECO:0000256" key="3">
    <source>
        <dbReference type="ARBA" id="ARBA00011245"/>
    </source>
</evidence>
<evidence type="ECO:0000256" key="2">
    <source>
        <dbReference type="ARBA" id="ARBA00005594"/>
    </source>
</evidence>
<evidence type="ECO:0000256" key="1">
    <source>
        <dbReference type="ARBA" id="ARBA00004496"/>
    </source>
</evidence>
<dbReference type="Gene3D" id="1.20.120.1910">
    <property type="entry name" value="Cysteine-tRNA ligase, C-terminal anti-codon recognition domain"/>
    <property type="match status" value="1"/>
</dbReference>
<dbReference type="Gene3D" id="3.40.50.620">
    <property type="entry name" value="HUPs"/>
    <property type="match status" value="1"/>
</dbReference>
<evidence type="ECO:0000256" key="5">
    <source>
        <dbReference type="ARBA" id="ARBA00022598"/>
    </source>
</evidence>
<evidence type="ECO:0000313" key="15">
    <source>
        <dbReference type="EMBL" id="MDA5193633.1"/>
    </source>
</evidence>
<dbReference type="GO" id="GO:0005829">
    <property type="term" value="C:cytosol"/>
    <property type="evidence" value="ECO:0007669"/>
    <property type="project" value="TreeGrafter"/>
</dbReference>
<feature type="domain" description="Cysteinyl-tRNA synthetase class Ia DALR" evidence="14">
    <location>
        <begin position="338"/>
        <end position="386"/>
    </location>
</feature>
<dbReference type="AlphaFoldDB" id="A0A9X3TXM5"/>
<keyword evidence="9 13" id="KW-0067">ATP-binding</keyword>
<evidence type="ECO:0000256" key="8">
    <source>
        <dbReference type="ARBA" id="ARBA00022833"/>
    </source>
</evidence>
<evidence type="ECO:0000256" key="6">
    <source>
        <dbReference type="ARBA" id="ARBA00022723"/>
    </source>
</evidence>
<feature type="binding site" evidence="13">
    <location>
        <position position="29"/>
    </location>
    <ligand>
        <name>Zn(2+)</name>
        <dbReference type="ChEBI" id="CHEBI:29105"/>
    </ligand>
</feature>
<dbReference type="CDD" id="cd00672">
    <property type="entry name" value="CysRS_core"/>
    <property type="match status" value="1"/>
</dbReference>
<evidence type="ECO:0000313" key="16">
    <source>
        <dbReference type="Proteomes" id="UP001141619"/>
    </source>
</evidence>
<dbReference type="GO" id="GO:0005524">
    <property type="term" value="F:ATP binding"/>
    <property type="evidence" value="ECO:0007669"/>
    <property type="project" value="UniProtKB-UniRule"/>
</dbReference>
<keyword evidence="11 13" id="KW-0030">Aminoacyl-tRNA synthetase</keyword>
<dbReference type="Proteomes" id="UP001141619">
    <property type="component" value="Unassembled WGS sequence"/>
</dbReference>
<keyword evidence="5 13" id="KW-0436">Ligase</keyword>
<comment type="subcellular location">
    <subcellularLocation>
        <location evidence="1 13">Cytoplasm</location>
    </subcellularLocation>
</comment>
<keyword evidence="6 13" id="KW-0479">Metal-binding</keyword>
<keyword evidence="4 13" id="KW-0963">Cytoplasm</keyword>
<accession>A0A9X3TXM5</accession>
<feature type="short sequence motif" description="'HIGH' region" evidence="13">
    <location>
        <begin position="31"/>
        <end position="41"/>
    </location>
</feature>
<protein>
    <recommendedName>
        <fullName evidence="13">Cysteine--tRNA ligase</fullName>
        <ecNumber evidence="13">6.1.1.16</ecNumber>
    </recommendedName>
    <alternativeName>
        <fullName evidence="13">Cysteinyl-tRNA synthetase</fullName>
        <shortName evidence="13">CysRS</shortName>
    </alternativeName>
</protein>
<comment type="catalytic activity">
    <reaction evidence="12 13">
        <text>tRNA(Cys) + L-cysteine + ATP = L-cysteinyl-tRNA(Cys) + AMP + diphosphate</text>
        <dbReference type="Rhea" id="RHEA:17773"/>
        <dbReference type="Rhea" id="RHEA-COMP:9661"/>
        <dbReference type="Rhea" id="RHEA-COMP:9679"/>
        <dbReference type="ChEBI" id="CHEBI:30616"/>
        <dbReference type="ChEBI" id="CHEBI:33019"/>
        <dbReference type="ChEBI" id="CHEBI:35235"/>
        <dbReference type="ChEBI" id="CHEBI:78442"/>
        <dbReference type="ChEBI" id="CHEBI:78517"/>
        <dbReference type="ChEBI" id="CHEBI:456215"/>
        <dbReference type="EC" id="6.1.1.16"/>
    </reaction>
</comment>
<evidence type="ECO:0000256" key="10">
    <source>
        <dbReference type="ARBA" id="ARBA00022917"/>
    </source>
</evidence>
<evidence type="ECO:0000256" key="12">
    <source>
        <dbReference type="ARBA" id="ARBA00047398"/>
    </source>
</evidence>
<dbReference type="GO" id="GO:0004817">
    <property type="term" value="F:cysteine-tRNA ligase activity"/>
    <property type="evidence" value="ECO:0007669"/>
    <property type="project" value="UniProtKB-UniRule"/>
</dbReference>
<reference evidence="15" key="2">
    <citation type="journal article" date="2023" name="Syst. Appl. Microbiol.">
        <title>Govania unica gen. nov., sp. nov., a rare biosphere bacterium that represents a novel family in the class Alphaproteobacteria.</title>
        <authorList>
            <person name="Vandamme P."/>
            <person name="Peeters C."/>
            <person name="Hettiarachchi A."/>
            <person name="Cnockaert M."/>
            <person name="Carlier A."/>
        </authorList>
    </citation>
    <scope>NUCLEOTIDE SEQUENCE</scope>
    <source>
        <strain evidence="15">LMG 31809</strain>
    </source>
</reference>
<dbReference type="PANTHER" id="PTHR10890:SF3">
    <property type="entry name" value="CYSTEINE--TRNA LIGASE, CYTOPLASMIC"/>
    <property type="match status" value="1"/>
</dbReference>
<evidence type="ECO:0000256" key="13">
    <source>
        <dbReference type="HAMAP-Rule" id="MF_00041"/>
    </source>
</evidence>
<comment type="cofactor">
    <cofactor evidence="13">
        <name>Zn(2+)</name>
        <dbReference type="ChEBI" id="CHEBI:29105"/>
    </cofactor>
    <text evidence="13">Binds 1 zinc ion per subunit.</text>
</comment>
<feature type="short sequence motif" description="'KMSKS' region" evidence="13">
    <location>
        <begin position="268"/>
        <end position="272"/>
    </location>
</feature>
<dbReference type="SMART" id="SM00840">
    <property type="entry name" value="DALR_2"/>
    <property type="match status" value="1"/>
</dbReference>